<keyword evidence="2" id="KW-1133">Transmembrane helix</keyword>
<feature type="transmembrane region" description="Helical" evidence="2">
    <location>
        <begin position="25"/>
        <end position="42"/>
    </location>
</feature>
<evidence type="ECO:0000313" key="5">
    <source>
        <dbReference type="Proteomes" id="UP001055286"/>
    </source>
</evidence>
<keyword evidence="2" id="KW-0472">Membrane</keyword>
<accession>A0AA37HDK2</accession>
<feature type="domain" description="Tlde1" evidence="3">
    <location>
        <begin position="244"/>
        <end position="348"/>
    </location>
</feature>
<dbReference type="InterPro" id="IPR021225">
    <property type="entry name" value="Tlde1_dom"/>
</dbReference>
<sequence>MDLVAYSSGRLAPGSLRRRRRNRRLLGIAAVLGGIGATAGLMPREEAGPPVAGIVAEPIREARLPPAELGWMLAPLPTLGREAAGFTRDAPAEAAPLLAASDPASTPAPEPQRLAEAAPAALVPPSEPSAAVQPATTPLVAVPLPVPRPPELRSSPTILAARAPRRPVQAMASTQSVFKAALPEEPSLFDRIFGGGSQSTPSQTLAYAAPGGLDPSPRPRLSAGPGIAVYDISARTVSLPSGETLEAHSGLGPHMDDPRNVHLKMRGATPPGTYDLTEREALFHGVRAIRLNPVGGSGAIYNRVGLLAHTYMLGPSGASNGCVSFRNYDRFLQAFLRGEVRRLVVVPGSGASDLPRIGRGGPSDRATRG</sequence>
<evidence type="ECO:0000259" key="3">
    <source>
        <dbReference type="Pfam" id="PF10908"/>
    </source>
</evidence>
<name>A0AA37HDK2_9HYPH</name>
<reference evidence="4" key="2">
    <citation type="submission" date="2021-08" db="EMBL/GenBank/DDBJ databases">
        <authorList>
            <person name="Tani A."/>
            <person name="Ola A."/>
            <person name="Ogura Y."/>
            <person name="Katsura K."/>
            <person name="Hayashi T."/>
        </authorList>
    </citation>
    <scope>NUCLEOTIDE SEQUENCE</scope>
    <source>
        <strain evidence="4">JCM 32048</strain>
    </source>
</reference>
<dbReference type="AlphaFoldDB" id="A0AA37HDK2"/>
<reference evidence="4" key="1">
    <citation type="journal article" date="2016" name="Front. Microbiol.">
        <title>Genome Sequence of the Piezophilic, Mesophilic Sulfate-Reducing Bacterium Desulfovibrio indicus J2T.</title>
        <authorList>
            <person name="Cao J."/>
            <person name="Maignien L."/>
            <person name="Shao Z."/>
            <person name="Alain K."/>
            <person name="Jebbar M."/>
        </authorList>
    </citation>
    <scope>NUCLEOTIDE SEQUENCE</scope>
    <source>
        <strain evidence="4">JCM 32048</strain>
    </source>
</reference>
<feature type="region of interest" description="Disordered" evidence="1">
    <location>
        <begin position="100"/>
        <end position="131"/>
    </location>
</feature>
<dbReference type="Pfam" id="PF10908">
    <property type="entry name" value="Tlde1_dom"/>
    <property type="match status" value="1"/>
</dbReference>
<keyword evidence="5" id="KW-1185">Reference proteome</keyword>
<proteinExistence type="predicted"/>
<dbReference type="RefSeq" id="WP_099905895.1">
    <property type="nucleotide sequence ID" value="NZ_BPQJ01000019.1"/>
</dbReference>
<evidence type="ECO:0000256" key="2">
    <source>
        <dbReference type="SAM" id="Phobius"/>
    </source>
</evidence>
<comment type="caution">
    <text evidence="4">The sequence shown here is derived from an EMBL/GenBank/DDBJ whole genome shotgun (WGS) entry which is preliminary data.</text>
</comment>
<evidence type="ECO:0000313" key="4">
    <source>
        <dbReference type="EMBL" id="GJD63824.1"/>
    </source>
</evidence>
<organism evidence="4 5">
    <name type="scientific">Methylobacterium frigidaeris</name>
    <dbReference type="NCBI Taxonomy" id="2038277"/>
    <lineage>
        <taxon>Bacteria</taxon>
        <taxon>Pseudomonadati</taxon>
        <taxon>Pseudomonadota</taxon>
        <taxon>Alphaproteobacteria</taxon>
        <taxon>Hyphomicrobiales</taxon>
        <taxon>Methylobacteriaceae</taxon>
        <taxon>Methylobacterium</taxon>
    </lineage>
</organism>
<dbReference type="Proteomes" id="UP001055286">
    <property type="component" value="Unassembled WGS sequence"/>
</dbReference>
<protein>
    <recommendedName>
        <fullName evidence="3">Tlde1 domain-containing protein</fullName>
    </recommendedName>
</protein>
<keyword evidence="2" id="KW-0812">Transmembrane</keyword>
<evidence type="ECO:0000256" key="1">
    <source>
        <dbReference type="SAM" id="MobiDB-lite"/>
    </source>
</evidence>
<feature type="region of interest" description="Disordered" evidence="1">
    <location>
        <begin position="200"/>
        <end position="224"/>
    </location>
</feature>
<dbReference type="EMBL" id="BPQJ01000019">
    <property type="protein sequence ID" value="GJD63824.1"/>
    <property type="molecule type" value="Genomic_DNA"/>
</dbReference>
<gene>
    <name evidence="4" type="ORF">MPEAHAMD_3996</name>
</gene>